<evidence type="ECO:0000313" key="2">
    <source>
        <dbReference type="EMBL" id="MEZ0473602.1"/>
    </source>
</evidence>
<proteinExistence type="predicted"/>
<feature type="compositionally biased region" description="Basic and acidic residues" evidence="1">
    <location>
        <begin position="66"/>
        <end position="78"/>
    </location>
</feature>
<accession>A0ABV4HLK8</accession>
<reference evidence="2 3" key="1">
    <citation type="submission" date="2024-07" db="EMBL/GenBank/DDBJ databases">
        <title>Luteimonas salilacus sp. nov., isolated from the shore soil of Salt Lake in Tibet of China.</title>
        <authorList>
            <person name="Zhang X."/>
            <person name="Li A."/>
        </authorList>
    </citation>
    <scope>NUCLEOTIDE SEQUENCE [LARGE SCALE GENOMIC DNA]</scope>
    <source>
        <strain evidence="2 3">B3-2-R+30</strain>
    </source>
</reference>
<sequence length="93" mass="10227">MESISFLEQAGRNPVLAHVEYLDSVKSLDVPDAERRALLDRDFAGLRAILGARAVMAMHIIAPDGDEPKEAPGEREPDPQDPAQPVRPDERKA</sequence>
<dbReference type="Proteomes" id="UP001566331">
    <property type="component" value="Unassembled WGS sequence"/>
</dbReference>
<keyword evidence="3" id="KW-1185">Reference proteome</keyword>
<dbReference type="RefSeq" id="WP_370563043.1">
    <property type="nucleotide sequence ID" value="NZ_JBFWIB010000002.1"/>
</dbReference>
<dbReference type="EMBL" id="JBFWIC010000003">
    <property type="protein sequence ID" value="MEZ0473602.1"/>
    <property type="molecule type" value="Genomic_DNA"/>
</dbReference>
<organism evidence="2 3">
    <name type="scientific">Luteimonas salinilitoris</name>
    <dbReference type="NCBI Taxonomy" id="3237697"/>
    <lineage>
        <taxon>Bacteria</taxon>
        <taxon>Pseudomonadati</taxon>
        <taxon>Pseudomonadota</taxon>
        <taxon>Gammaproteobacteria</taxon>
        <taxon>Lysobacterales</taxon>
        <taxon>Lysobacteraceae</taxon>
        <taxon>Luteimonas</taxon>
    </lineage>
</organism>
<gene>
    <name evidence="2" type="ORF">AB6713_03090</name>
</gene>
<name>A0ABV4HLK8_9GAMM</name>
<comment type="caution">
    <text evidence="2">The sequence shown here is derived from an EMBL/GenBank/DDBJ whole genome shotgun (WGS) entry which is preliminary data.</text>
</comment>
<evidence type="ECO:0000256" key="1">
    <source>
        <dbReference type="SAM" id="MobiDB-lite"/>
    </source>
</evidence>
<evidence type="ECO:0000313" key="3">
    <source>
        <dbReference type="Proteomes" id="UP001566331"/>
    </source>
</evidence>
<protein>
    <submittedName>
        <fullName evidence="2">Uncharacterized protein</fullName>
    </submittedName>
</protein>
<feature type="region of interest" description="Disordered" evidence="1">
    <location>
        <begin position="62"/>
        <end position="93"/>
    </location>
</feature>